<feature type="transmembrane region" description="Helical" evidence="4">
    <location>
        <begin position="152"/>
        <end position="170"/>
    </location>
</feature>
<dbReference type="CDD" id="cd00082">
    <property type="entry name" value="HisKA"/>
    <property type="match status" value="1"/>
</dbReference>
<gene>
    <name evidence="6" type="primary">zraS</name>
    <name evidence="6" type="ORF">NCTC10717_01163</name>
</gene>
<dbReference type="PANTHER" id="PTHR43065">
    <property type="entry name" value="SENSOR HISTIDINE KINASE"/>
    <property type="match status" value="1"/>
</dbReference>
<dbReference type="PRINTS" id="PR00344">
    <property type="entry name" value="BCTRLSENSOR"/>
</dbReference>
<dbReference type="SMART" id="SM00387">
    <property type="entry name" value="HATPase_c"/>
    <property type="match status" value="1"/>
</dbReference>
<dbReference type="InterPro" id="IPR003594">
    <property type="entry name" value="HATPase_dom"/>
</dbReference>
<dbReference type="RefSeq" id="WP_115218407.1">
    <property type="nucleotide sequence ID" value="NZ_UHIA01000004.1"/>
</dbReference>
<accession>A0A380MXZ0</accession>
<evidence type="ECO:0000256" key="3">
    <source>
        <dbReference type="ARBA" id="ARBA00022553"/>
    </source>
</evidence>
<organism evidence="6 7">
    <name type="scientific">Suttonella indologenes</name>
    <dbReference type="NCBI Taxonomy" id="13276"/>
    <lineage>
        <taxon>Bacteria</taxon>
        <taxon>Pseudomonadati</taxon>
        <taxon>Pseudomonadota</taxon>
        <taxon>Gammaproteobacteria</taxon>
        <taxon>Cardiobacteriales</taxon>
        <taxon>Cardiobacteriaceae</taxon>
        <taxon>Suttonella</taxon>
    </lineage>
</organism>
<feature type="transmembrane region" description="Helical" evidence="4">
    <location>
        <begin position="129"/>
        <end position="147"/>
    </location>
</feature>
<proteinExistence type="predicted"/>
<dbReference type="Proteomes" id="UP000254575">
    <property type="component" value="Unassembled WGS sequence"/>
</dbReference>
<reference evidence="6 7" key="1">
    <citation type="submission" date="2018-06" db="EMBL/GenBank/DDBJ databases">
        <authorList>
            <consortium name="Pathogen Informatics"/>
            <person name="Doyle S."/>
        </authorList>
    </citation>
    <scope>NUCLEOTIDE SEQUENCE [LARGE SCALE GENOMIC DNA]</scope>
    <source>
        <strain evidence="6 7">NCTC10717</strain>
    </source>
</reference>
<dbReference type="Gene3D" id="1.10.287.130">
    <property type="match status" value="1"/>
</dbReference>
<feature type="transmembrane region" description="Helical" evidence="4">
    <location>
        <begin position="103"/>
        <end position="123"/>
    </location>
</feature>
<evidence type="ECO:0000256" key="2">
    <source>
        <dbReference type="ARBA" id="ARBA00012438"/>
    </source>
</evidence>
<dbReference type="SUPFAM" id="SSF47384">
    <property type="entry name" value="Homodimeric domain of signal transducing histidine kinase"/>
    <property type="match status" value="1"/>
</dbReference>
<dbReference type="InterPro" id="IPR036097">
    <property type="entry name" value="HisK_dim/P_sf"/>
</dbReference>
<dbReference type="SMART" id="SM00388">
    <property type="entry name" value="HisKA"/>
    <property type="match status" value="1"/>
</dbReference>
<evidence type="ECO:0000259" key="5">
    <source>
        <dbReference type="PROSITE" id="PS50109"/>
    </source>
</evidence>
<keyword evidence="3" id="KW-0597">Phosphoprotein</keyword>
<dbReference type="Pfam" id="PF02518">
    <property type="entry name" value="HATPase_c"/>
    <property type="match status" value="1"/>
</dbReference>
<keyword evidence="7" id="KW-1185">Reference proteome</keyword>
<evidence type="ECO:0000313" key="7">
    <source>
        <dbReference type="Proteomes" id="UP000254575"/>
    </source>
</evidence>
<dbReference type="AlphaFoldDB" id="A0A380MXZ0"/>
<dbReference type="PANTHER" id="PTHR43065:SF52">
    <property type="entry name" value="SENSOR PROTEIN KINASE PILS"/>
    <property type="match status" value="1"/>
</dbReference>
<evidence type="ECO:0000256" key="1">
    <source>
        <dbReference type="ARBA" id="ARBA00000085"/>
    </source>
</evidence>
<dbReference type="PROSITE" id="PS50109">
    <property type="entry name" value="HIS_KIN"/>
    <property type="match status" value="1"/>
</dbReference>
<dbReference type="InterPro" id="IPR003661">
    <property type="entry name" value="HisK_dim/P_dom"/>
</dbReference>
<dbReference type="SUPFAM" id="SSF55874">
    <property type="entry name" value="ATPase domain of HSP90 chaperone/DNA topoisomerase II/histidine kinase"/>
    <property type="match status" value="1"/>
</dbReference>
<dbReference type="Gene3D" id="3.30.565.10">
    <property type="entry name" value="Histidine kinase-like ATPase, C-terminal domain"/>
    <property type="match status" value="1"/>
</dbReference>
<sequence>MVERLVRERNVVITPNNPVLTGSLVECESLRYRRRIMHVANMMRLVFALLCVIFAPLLLSGKMQFIWCSEFVEQNTILLFGCAYIVLLSLITLYSLRGKGDEGLFLVNALVDIFFAVLFLVSLDFKENWQWLVPFMLVSLALSLLTLNIFQCASYAFFVFWELVLVYLLWSMDRLNFFGANVKTIGQSAFDLWSRHDGELIGMLVVCAALSLILFLVGYLANNARENGIMAKLNRTFYEQSRSLNESIIAEMPSGLIVLNVRNEIVAMNRIMRERFRIRREESMPLTLKQLSPLLARQLARWLDLKHNDLQPLNLFGETYTATFTPLPIAGYSPLIMISLENTEAIYQRVRETRLASLGRLTAGIAHEIRNPLGSIQSANELLAEARPDDEKLQGLCHKIQSNSRRINAIISDILDMFTDRPSSPQLLALNDFLRNSISNSRNDKDLELTPISLNAEETKECSVFFDPSHLGQILHNLMLNAMKHGGRKDIEIIMQTHLGEGGRSIYLDVIDNGRGVPENLRERIFEPFYSSSHEGTGLGLYLVREMCLANQAHIIYVHRAQGASFRIIMERYLTENDNI</sequence>
<dbReference type="InterPro" id="IPR036890">
    <property type="entry name" value="HATPase_C_sf"/>
</dbReference>
<evidence type="ECO:0000256" key="4">
    <source>
        <dbReference type="SAM" id="Phobius"/>
    </source>
</evidence>
<feature type="transmembrane region" description="Helical" evidence="4">
    <location>
        <begin position="200"/>
        <end position="221"/>
    </location>
</feature>
<feature type="transmembrane region" description="Helical" evidence="4">
    <location>
        <begin position="77"/>
        <end position="96"/>
    </location>
</feature>
<dbReference type="GO" id="GO:0000155">
    <property type="term" value="F:phosphorelay sensor kinase activity"/>
    <property type="evidence" value="ECO:0007669"/>
    <property type="project" value="InterPro"/>
</dbReference>
<dbReference type="InterPro" id="IPR004358">
    <property type="entry name" value="Sig_transdc_His_kin-like_C"/>
</dbReference>
<dbReference type="InterPro" id="IPR005467">
    <property type="entry name" value="His_kinase_dom"/>
</dbReference>
<dbReference type="CDD" id="cd00075">
    <property type="entry name" value="HATPase"/>
    <property type="match status" value="1"/>
</dbReference>
<name>A0A380MXZ0_9GAMM</name>
<evidence type="ECO:0000313" key="6">
    <source>
        <dbReference type="EMBL" id="SUO96763.1"/>
    </source>
</evidence>
<dbReference type="Pfam" id="PF00512">
    <property type="entry name" value="HisKA"/>
    <property type="match status" value="1"/>
</dbReference>
<keyword evidence="4" id="KW-0812">Transmembrane</keyword>
<protein>
    <recommendedName>
        <fullName evidence="2">histidine kinase</fullName>
        <ecNumber evidence="2">2.7.13.3</ecNumber>
    </recommendedName>
</protein>
<comment type="catalytic activity">
    <reaction evidence="1">
        <text>ATP + protein L-histidine = ADP + protein N-phospho-L-histidine.</text>
        <dbReference type="EC" id="2.7.13.3"/>
    </reaction>
</comment>
<keyword evidence="4" id="KW-1133">Transmembrane helix</keyword>
<dbReference type="OrthoDB" id="9792686at2"/>
<keyword evidence="4" id="KW-0472">Membrane</keyword>
<dbReference type="EMBL" id="UHIA01000004">
    <property type="protein sequence ID" value="SUO96763.1"/>
    <property type="molecule type" value="Genomic_DNA"/>
</dbReference>
<feature type="domain" description="Histidine kinase" evidence="5">
    <location>
        <begin position="364"/>
        <end position="574"/>
    </location>
</feature>
<dbReference type="EC" id="2.7.13.3" evidence="2"/>
<keyword evidence="6" id="KW-0808">Transferase</keyword>
<feature type="transmembrane region" description="Helical" evidence="4">
    <location>
        <begin position="39"/>
        <end position="57"/>
    </location>
</feature>